<dbReference type="CDD" id="cd00090">
    <property type="entry name" value="HTH_ARSR"/>
    <property type="match status" value="1"/>
</dbReference>
<dbReference type="CDD" id="cd05466">
    <property type="entry name" value="PBP2_LTTR_substrate"/>
    <property type="match status" value="1"/>
</dbReference>
<dbReference type="EMBL" id="AP024488">
    <property type="protein sequence ID" value="BCS96985.1"/>
    <property type="molecule type" value="Genomic_DNA"/>
</dbReference>
<proteinExistence type="inferred from homology"/>
<dbReference type="SUPFAM" id="SSF46785">
    <property type="entry name" value="Winged helix' DNA-binding domain"/>
    <property type="match status" value="1"/>
</dbReference>
<evidence type="ECO:0000256" key="2">
    <source>
        <dbReference type="ARBA" id="ARBA00023015"/>
    </source>
</evidence>
<keyword evidence="7" id="KW-1185">Reference proteome</keyword>
<reference evidence="6 7" key="1">
    <citation type="submission" date="2021-02" db="EMBL/GenBank/DDBJ databases">
        <title>Complete genome of Desulfoluna sp. strain ASN36.</title>
        <authorList>
            <person name="Takahashi A."/>
            <person name="Kojima H."/>
            <person name="Fukui M."/>
        </authorList>
    </citation>
    <scope>NUCLEOTIDE SEQUENCE [LARGE SCALE GENOMIC DNA]</scope>
    <source>
        <strain evidence="6 7">ASN36</strain>
    </source>
</reference>
<name>A0ABM7PI76_9BACT</name>
<organism evidence="6 7">
    <name type="scientific">Desulfoluna limicola</name>
    <dbReference type="NCBI Taxonomy" id="2810562"/>
    <lineage>
        <taxon>Bacteria</taxon>
        <taxon>Pseudomonadati</taxon>
        <taxon>Thermodesulfobacteriota</taxon>
        <taxon>Desulfobacteria</taxon>
        <taxon>Desulfobacterales</taxon>
        <taxon>Desulfolunaceae</taxon>
        <taxon>Desulfoluna</taxon>
    </lineage>
</organism>
<dbReference type="PROSITE" id="PS50931">
    <property type="entry name" value="HTH_LYSR"/>
    <property type="match status" value="1"/>
</dbReference>
<dbReference type="InterPro" id="IPR036390">
    <property type="entry name" value="WH_DNA-bd_sf"/>
</dbReference>
<dbReference type="PANTHER" id="PTHR30126">
    <property type="entry name" value="HTH-TYPE TRANSCRIPTIONAL REGULATOR"/>
    <property type="match status" value="1"/>
</dbReference>
<dbReference type="Gene3D" id="1.10.10.10">
    <property type="entry name" value="Winged helix-like DNA-binding domain superfamily/Winged helix DNA-binding domain"/>
    <property type="match status" value="1"/>
</dbReference>
<evidence type="ECO:0000256" key="3">
    <source>
        <dbReference type="ARBA" id="ARBA00023125"/>
    </source>
</evidence>
<gene>
    <name evidence="6" type="ORF">DSLASN_26170</name>
</gene>
<dbReference type="InterPro" id="IPR000847">
    <property type="entry name" value="LysR_HTH_N"/>
</dbReference>
<evidence type="ECO:0000313" key="6">
    <source>
        <dbReference type="EMBL" id="BCS96985.1"/>
    </source>
</evidence>
<feature type="domain" description="HTH lysR-type" evidence="5">
    <location>
        <begin position="5"/>
        <end position="62"/>
    </location>
</feature>
<dbReference type="Pfam" id="PF03466">
    <property type="entry name" value="LysR_substrate"/>
    <property type="match status" value="1"/>
</dbReference>
<keyword evidence="3" id="KW-0238">DNA-binding</keyword>
<dbReference type="Pfam" id="PF00126">
    <property type="entry name" value="HTH_1"/>
    <property type="match status" value="1"/>
</dbReference>
<keyword evidence="2" id="KW-0805">Transcription regulation</keyword>
<dbReference type="PANTHER" id="PTHR30126:SF40">
    <property type="entry name" value="HTH-TYPE TRANSCRIPTIONAL REGULATOR GLTR"/>
    <property type="match status" value="1"/>
</dbReference>
<dbReference type="InterPro" id="IPR005119">
    <property type="entry name" value="LysR_subst-bd"/>
</dbReference>
<comment type="similarity">
    <text evidence="1">Belongs to the LysR transcriptional regulatory family.</text>
</comment>
<accession>A0ABM7PI76</accession>
<protein>
    <submittedName>
        <fullName evidence="6">Transcriptional regulator</fullName>
    </submittedName>
</protein>
<dbReference type="Gene3D" id="3.40.190.290">
    <property type="match status" value="1"/>
</dbReference>
<dbReference type="RefSeq" id="WP_236888419.1">
    <property type="nucleotide sequence ID" value="NZ_AP024488.1"/>
</dbReference>
<dbReference type="SUPFAM" id="SSF53850">
    <property type="entry name" value="Periplasmic binding protein-like II"/>
    <property type="match status" value="1"/>
</dbReference>
<sequence length="314" mass="35685">MLKSLDVNRLKVFYYIYQNKSISGAANELNVTPSAVSQHLKKLEHEIKVHLFTRMHKRLVPTVEADKLFQILQPFFLELEAGLKSLREGRDEPSGLLRVGAPVEFGKANFPKLMGAFRQRYPEVTFALTLGNPEKLLGMVKEGELDFAMVDLFLSQRNYIADIGLYHVEPIMDEEVILACSRTYFETHLKDDLSLENILAQSFISYDQTILALNGWFKHHFGRQSVKVDVVLTVDSVQAVCSAIEHDFGLGVITRTVAQRQIQEGSIVHVKTDKKEIYNKMSLVQLQDKIATFTEKTFQSYFINSVVGPKELEG</sequence>
<evidence type="ECO:0000256" key="1">
    <source>
        <dbReference type="ARBA" id="ARBA00009437"/>
    </source>
</evidence>
<dbReference type="InterPro" id="IPR036388">
    <property type="entry name" value="WH-like_DNA-bd_sf"/>
</dbReference>
<evidence type="ECO:0000313" key="7">
    <source>
        <dbReference type="Proteomes" id="UP001320148"/>
    </source>
</evidence>
<dbReference type="InterPro" id="IPR011991">
    <property type="entry name" value="ArsR-like_HTH"/>
</dbReference>
<keyword evidence="4" id="KW-0804">Transcription</keyword>
<evidence type="ECO:0000259" key="5">
    <source>
        <dbReference type="PROSITE" id="PS50931"/>
    </source>
</evidence>
<dbReference type="Proteomes" id="UP001320148">
    <property type="component" value="Chromosome"/>
</dbReference>
<evidence type="ECO:0000256" key="4">
    <source>
        <dbReference type="ARBA" id="ARBA00023163"/>
    </source>
</evidence>